<sequence length="61" mass="7163">MSGDNLHGKQPIKFYSEELTITKIHLLERQLDLGDKLTDLDEKHKHWSRILFSTAELTKEN</sequence>
<organism evidence="1 2">
    <name type="scientific">Prochlorococcus phage P-TIM68</name>
    <dbReference type="NCBI Taxonomy" id="1542477"/>
    <lineage>
        <taxon>Viruses</taxon>
        <taxon>Duplodnaviria</taxon>
        <taxon>Heunggongvirae</taxon>
        <taxon>Uroviricota</taxon>
        <taxon>Caudoviricetes</taxon>
        <taxon>Pantevenvirales</taxon>
        <taxon>Kyanoviridae</taxon>
        <taxon>Haifavirus</taxon>
        <taxon>Haifavirus tim68</taxon>
    </lineage>
</organism>
<keyword evidence="2" id="KW-1185">Reference proteome</keyword>
<dbReference type="GeneID" id="26640096"/>
<accession>A0A0K0KVR9</accession>
<reference evidence="2" key="1">
    <citation type="submission" date="2014-08" db="EMBL/GenBank/DDBJ databases">
        <authorList>
            <person name="Edwards T."/>
        </authorList>
    </citation>
    <scope>NUCLEOTIDE SEQUENCE [LARGE SCALE GENOMIC DNA]</scope>
</reference>
<name>A0A0K0KVR9_9CAUD</name>
<evidence type="ECO:0000313" key="2">
    <source>
        <dbReference type="Proteomes" id="UP000207741"/>
    </source>
</evidence>
<evidence type="ECO:0000313" key="1">
    <source>
        <dbReference type="EMBL" id="AIR93591.1"/>
    </source>
</evidence>
<protein>
    <submittedName>
        <fullName evidence="1">Uncharacterized protein</fullName>
    </submittedName>
</protein>
<proteinExistence type="predicted"/>
<dbReference type="Proteomes" id="UP000207741">
    <property type="component" value="Segment"/>
</dbReference>
<dbReference type="KEGG" id="vg:26640096"/>
<dbReference type="RefSeq" id="YP_009213552.1">
    <property type="nucleotide sequence ID" value="NC_028955.1"/>
</dbReference>
<dbReference type="EMBL" id="KM359505">
    <property type="protein sequence ID" value="AIR93591.1"/>
    <property type="molecule type" value="Genomic_DNA"/>
</dbReference>